<feature type="region of interest" description="Disordered" evidence="1">
    <location>
        <begin position="95"/>
        <end position="119"/>
    </location>
</feature>
<dbReference type="EMBL" id="VSSQ01078010">
    <property type="protein sequence ID" value="MPN27945.1"/>
    <property type="molecule type" value="Genomic_DNA"/>
</dbReference>
<feature type="compositionally biased region" description="Basic and acidic residues" evidence="1">
    <location>
        <begin position="47"/>
        <end position="61"/>
    </location>
</feature>
<dbReference type="AlphaFoldDB" id="A0A645GMJ4"/>
<organism evidence="2">
    <name type="scientific">bioreactor metagenome</name>
    <dbReference type="NCBI Taxonomy" id="1076179"/>
    <lineage>
        <taxon>unclassified sequences</taxon>
        <taxon>metagenomes</taxon>
        <taxon>ecological metagenomes</taxon>
    </lineage>
</organism>
<gene>
    <name evidence="2" type="ORF">SDC9_175379</name>
</gene>
<sequence>MKSAPKAQKTEGAAVDEDHAGEGQGRRDAQVLGGRGEAQNPAEVGEDEIKGHRAQPGRERTPVTADIFLGEAVHKIHRHLHNALYPPRMVGLQLPRGQKHGDHDNRHQNPGHQDRLGHGDAAECGDGECGLIFKLRRQGCLNIRQ</sequence>
<evidence type="ECO:0000313" key="2">
    <source>
        <dbReference type="EMBL" id="MPN27945.1"/>
    </source>
</evidence>
<proteinExistence type="predicted"/>
<protein>
    <submittedName>
        <fullName evidence="2">Uncharacterized protein</fullName>
    </submittedName>
</protein>
<evidence type="ECO:0000256" key="1">
    <source>
        <dbReference type="SAM" id="MobiDB-lite"/>
    </source>
</evidence>
<feature type="region of interest" description="Disordered" evidence="1">
    <location>
        <begin position="1"/>
        <end position="62"/>
    </location>
</feature>
<name>A0A645GMJ4_9ZZZZ</name>
<feature type="compositionally biased region" description="Basic and acidic residues" evidence="1">
    <location>
        <begin position="99"/>
        <end position="119"/>
    </location>
</feature>
<accession>A0A645GMJ4</accession>
<feature type="compositionally biased region" description="Basic and acidic residues" evidence="1">
    <location>
        <begin position="16"/>
        <end position="29"/>
    </location>
</feature>
<reference evidence="2" key="1">
    <citation type="submission" date="2019-08" db="EMBL/GenBank/DDBJ databases">
        <authorList>
            <person name="Kucharzyk K."/>
            <person name="Murdoch R.W."/>
            <person name="Higgins S."/>
            <person name="Loffler F."/>
        </authorList>
    </citation>
    <scope>NUCLEOTIDE SEQUENCE</scope>
</reference>
<comment type="caution">
    <text evidence="2">The sequence shown here is derived from an EMBL/GenBank/DDBJ whole genome shotgun (WGS) entry which is preliminary data.</text>
</comment>